<protein>
    <submittedName>
        <fullName evidence="2">Predicted ester cyclase</fullName>
    </submittedName>
</protein>
<evidence type="ECO:0000259" key="1">
    <source>
        <dbReference type="Pfam" id="PF12680"/>
    </source>
</evidence>
<name>A0A379JH53_9NOCA</name>
<keyword evidence="3" id="KW-1185">Reference proteome</keyword>
<evidence type="ECO:0000313" key="3">
    <source>
        <dbReference type="Proteomes" id="UP000255467"/>
    </source>
</evidence>
<reference evidence="2 3" key="1">
    <citation type="submission" date="2018-06" db="EMBL/GenBank/DDBJ databases">
        <authorList>
            <consortium name="Pathogen Informatics"/>
            <person name="Doyle S."/>
        </authorList>
    </citation>
    <scope>NUCLEOTIDE SEQUENCE [LARGE SCALE GENOMIC DNA]</scope>
    <source>
        <strain evidence="2 3">NCTC1934</strain>
    </source>
</reference>
<feature type="domain" description="SnoaL-like" evidence="1">
    <location>
        <begin position="10"/>
        <end position="118"/>
    </location>
</feature>
<gene>
    <name evidence="2" type="ORF">NCTC1934_05197</name>
</gene>
<dbReference type="RefSeq" id="WP_039819210.1">
    <property type="nucleotide sequence ID" value="NZ_UGRY01000003.1"/>
</dbReference>
<dbReference type="SUPFAM" id="SSF54427">
    <property type="entry name" value="NTF2-like"/>
    <property type="match status" value="1"/>
</dbReference>
<dbReference type="InterPro" id="IPR037401">
    <property type="entry name" value="SnoaL-like"/>
</dbReference>
<dbReference type="Proteomes" id="UP000255467">
    <property type="component" value="Unassembled WGS sequence"/>
</dbReference>
<dbReference type="EMBL" id="UGRY01000003">
    <property type="protein sequence ID" value="SUD47872.1"/>
    <property type="molecule type" value="Genomic_DNA"/>
</dbReference>
<dbReference type="Pfam" id="PF12680">
    <property type="entry name" value="SnoaL_2"/>
    <property type="match status" value="1"/>
</dbReference>
<dbReference type="AlphaFoldDB" id="A0A379JH53"/>
<sequence>MVTDRMFELVRQLATAKGRADVSAALRLMHDDMVLEVPAFGAVVRGRSANETALRWFFATFPDYRVEVTGHLADRTGLVAWGTARMTLTGNGLGVFPTGRGAELPVFLRFRFADDLIVGEYFHFDLAELCAQSGVSGDEVRRHLFRDGR</sequence>
<dbReference type="Gene3D" id="3.10.450.50">
    <property type="match status" value="1"/>
</dbReference>
<accession>A0A379JH53</accession>
<evidence type="ECO:0000313" key="2">
    <source>
        <dbReference type="EMBL" id="SUD47872.1"/>
    </source>
</evidence>
<proteinExistence type="predicted"/>
<dbReference type="InterPro" id="IPR032710">
    <property type="entry name" value="NTF2-like_dom_sf"/>
</dbReference>
<organism evidence="2 3">
    <name type="scientific">Nocardia otitidiscaviarum</name>
    <dbReference type="NCBI Taxonomy" id="1823"/>
    <lineage>
        <taxon>Bacteria</taxon>
        <taxon>Bacillati</taxon>
        <taxon>Actinomycetota</taxon>
        <taxon>Actinomycetes</taxon>
        <taxon>Mycobacteriales</taxon>
        <taxon>Nocardiaceae</taxon>
        <taxon>Nocardia</taxon>
    </lineage>
</organism>